<dbReference type="OMA" id="HLCRPKE"/>
<feature type="transmembrane region" description="Helical" evidence="2">
    <location>
        <begin position="178"/>
        <end position="198"/>
    </location>
</feature>
<dbReference type="InterPro" id="IPR042355">
    <property type="entry name" value="IGFLR1"/>
</dbReference>
<reference evidence="4" key="2">
    <citation type="submission" date="2025-08" db="UniProtKB">
        <authorList>
            <consortium name="Ensembl"/>
        </authorList>
    </citation>
    <scope>IDENTIFICATION</scope>
</reference>
<dbReference type="PROSITE" id="PS50050">
    <property type="entry name" value="TNFR_NGFR_2"/>
    <property type="match status" value="1"/>
</dbReference>
<accession>A0A3B4C9S1</accession>
<reference evidence="4" key="3">
    <citation type="submission" date="2025-09" db="UniProtKB">
        <authorList>
            <consortium name="Ensembl"/>
        </authorList>
    </citation>
    <scope>IDENTIFICATION</scope>
</reference>
<sequence length="357" mass="39367">MSSNPPSAFRRSNYSNRCSSPEEYWSVQGNRCVQCKIRYPIKPGHEFSSNCGQSDDGGMHEVPYKKCSAGTFNNGNFIWCHPCSICPSSKLLSPCTDISDSSCCGDGDCTSEAQPTTTQSTVITTNPPMTTASSKSYTETTIFSETIQSTYSAKTTQTDPTTTSKSYPHRDKLSVTTLAAFTISILLCACLLCLIYIIKKKKHGGCREMKKCFSERRLSNHVPLADSREHFKLGITEDIKDIKDINDLLSPEIKAAPLQSVLNNMDVVEELVLLLDPDIPGVKNTRHLAASCSIPFTWINYAYSMKDSRSPLIAVLERVIAKYPCWNVGHLADLLSNIGRNDAVAVLGKLYLTAMEV</sequence>
<dbReference type="PROSITE" id="PS00652">
    <property type="entry name" value="TNFR_NGFR_1"/>
    <property type="match status" value="1"/>
</dbReference>
<reference evidence="4 5" key="1">
    <citation type="submission" date="2020-10" db="EMBL/GenBank/DDBJ databases">
        <title>Pygocentrus nattereri (red-bellied piranha) genome, fPygNat1, primary haplotype.</title>
        <authorList>
            <person name="Myers G."/>
            <person name="Meyer A."/>
            <person name="Karagic N."/>
            <person name="Pippel M."/>
            <person name="Winkler S."/>
            <person name="Tracey A."/>
            <person name="Wood J."/>
            <person name="Formenti G."/>
            <person name="Howe K."/>
            <person name="Fedrigo O."/>
            <person name="Jarvis E.D."/>
        </authorList>
    </citation>
    <scope>NUCLEOTIDE SEQUENCE [LARGE SCALE GENOMIC DNA]</scope>
</reference>
<dbReference type="AlphaFoldDB" id="A0A3B4C9S1"/>
<dbReference type="InterPro" id="IPR011029">
    <property type="entry name" value="DEATH-like_dom_sf"/>
</dbReference>
<dbReference type="Gene3D" id="1.10.533.10">
    <property type="entry name" value="Death Domain, Fas"/>
    <property type="match status" value="1"/>
</dbReference>
<dbReference type="Proteomes" id="UP001501920">
    <property type="component" value="Chromosome 17"/>
</dbReference>
<evidence type="ECO:0000259" key="3">
    <source>
        <dbReference type="PROSITE" id="PS50050"/>
    </source>
</evidence>
<evidence type="ECO:0000313" key="5">
    <source>
        <dbReference type="Proteomes" id="UP001501920"/>
    </source>
</evidence>
<dbReference type="OrthoDB" id="8945565at2759"/>
<dbReference type="GeneTree" id="ENSGT00390000005702"/>
<feature type="domain" description="TNFR-Cys" evidence="3">
    <location>
        <begin position="66"/>
        <end position="103"/>
    </location>
</feature>
<protein>
    <recommendedName>
        <fullName evidence="3">TNFR-Cys domain-containing protein</fullName>
    </recommendedName>
</protein>
<dbReference type="InterPro" id="IPR001368">
    <property type="entry name" value="TNFR/NGFR_Cys_rich_reg"/>
</dbReference>
<dbReference type="GO" id="GO:0005886">
    <property type="term" value="C:plasma membrane"/>
    <property type="evidence" value="ECO:0007669"/>
    <property type="project" value="TreeGrafter"/>
</dbReference>
<dbReference type="CTD" id="79713"/>
<dbReference type="Ensembl" id="ENSPNAT00000000937.2">
    <property type="protein sequence ID" value="ENSPNAP00000007975.1"/>
    <property type="gene ID" value="ENSPNAG00000013642.2"/>
</dbReference>
<dbReference type="PANTHER" id="PTHR14657:SF2">
    <property type="entry name" value="IGF-LIKE FAMILY RECEPTOR 1"/>
    <property type="match status" value="1"/>
</dbReference>
<dbReference type="GeneID" id="108441351"/>
<keyword evidence="2" id="KW-0812">Transmembrane</keyword>
<name>A0A3B4C9S1_PYGNA</name>
<organism evidence="4 5">
    <name type="scientific">Pygocentrus nattereri</name>
    <name type="common">Red-bellied piranha</name>
    <dbReference type="NCBI Taxonomy" id="42514"/>
    <lineage>
        <taxon>Eukaryota</taxon>
        <taxon>Metazoa</taxon>
        <taxon>Chordata</taxon>
        <taxon>Craniata</taxon>
        <taxon>Vertebrata</taxon>
        <taxon>Euteleostomi</taxon>
        <taxon>Actinopterygii</taxon>
        <taxon>Neopterygii</taxon>
        <taxon>Teleostei</taxon>
        <taxon>Ostariophysi</taxon>
        <taxon>Characiformes</taxon>
        <taxon>Characoidei</taxon>
        <taxon>Pygocentrus</taxon>
    </lineage>
</organism>
<keyword evidence="5" id="KW-1185">Reference proteome</keyword>
<dbReference type="RefSeq" id="XP_017576323.1">
    <property type="nucleotide sequence ID" value="XM_017720834.2"/>
</dbReference>
<feature type="repeat" description="TNFR-Cys" evidence="1">
    <location>
        <begin position="66"/>
        <end position="103"/>
    </location>
</feature>
<dbReference type="STRING" id="42514.ENSPNAP00000007975"/>
<proteinExistence type="predicted"/>
<comment type="caution">
    <text evidence="1">Lacks conserved residue(s) required for the propagation of feature annotation.</text>
</comment>
<dbReference type="SUPFAM" id="SSF47986">
    <property type="entry name" value="DEATH domain"/>
    <property type="match status" value="1"/>
</dbReference>
<keyword evidence="2" id="KW-1133">Transmembrane helix</keyword>
<evidence type="ECO:0000313" key="4">
    <source>
        <dbReference type="Ensembl" id="ENSPNAP00000007975.1"/>
    </source>
</evidence>
<evidence type="ECO:0000256" key="2">
    <source>
        <dbReference type="SAM" id="Phobius"/>
    </source>
</evidence>
<evidence type="ECO:0000256" key="1">
    <source>
        <dbReference type="PROSITE-ProRule" id="PRU00206"/>
    </source>
</evidence>
<keyword evidence="2" id="KW-0472">Membrane</keyword>
<dbReference type="PANTHER" id="PTHR14657">
    <property type="entry name" value="IGF-LIKE FAMILY RECEPTOR 1"/>
    <property type="match status" value="1"/>
</dbReference>